<dbReference type="GO" id="GO:0005096">
    <property type="term" value="F:GTPase activator activity"/>
    <property type="evidence" value="ECO:0007669"/>
    <property type="project" value="TreeGrafter"/>
</dbReference>
<dbReference type="Pfam" id="PF04727">
    <property type="entry name" value="ELMO_CED12"/>
    <property type="match status" value="1"/>
</dbReference>
<dbReference type="EMBL" id="PGCI01000097">
    <property type="protein sequence ID" value="PLW40814.1"/>
    <property type="molecule type" value="Genomic_DNA"/>
</dbReference>
<feature type="domain" description="ELMO" evidence="2">
    <location>
        <begin position="265"/>
        <end position="442"/>
    </location>
</feature>
<feature type="region of interest" description="Disordered" evidence="1">
    <location>
        <begin position="1"/>
        <end position="28"/>
    </location>
</feature>
<dbReference type="PANTHER" id="PTHR12771">
    <property type="entry name" value="ENGULFMENT AND CELL MOTILITY"/>
    <property type="match status" value="1"/>
</dbReference>
<reference evidence="3 4" key="1">
    <citation type="submission" date="2017-11" db="EMBL/GenBank/DDBJ databases">
        <title>De novo assembly and phasing of dikaryotic genomes from two isolates of Puccinia coronata f. sp. avenae, the causal agent of oat crown rust.</title>
        <authorList>
            <person name="Miller M.E."/>
            <person name="Zhang Y."/>
            <person name="Omidvar V."/>
            <person name="Sperschneider J."/>
            <person name="Schwessinger B."/>
            <person name="Raley C."/>
            <person name="Palmer J.M."/>
            <person name="Garnica D."/>
            <person name="Upadhyaya N."/>
            <person name="Rathjen J."/>
            <person name="Taylor J.M."/>
            <person name="Park R.F."/>
            <person name="Dodds P.N."/>
            <person name="Hirsch C.D."/>
            <person name="Kianian S.F."/>
            <person name="Figueroa M."/>
        </authorList>
    </citation>
    <scope>NUCLEOTIDE SEQUENCE [LARGE SCALE GENOMIC DNA]</scope>
    <source>
        <strain evidence="3">12SD80</strain>
    </source>
</reference>
<dbReference type="PROSITE" id="PS51335">
    <property type="entry name" value="ELMO"/>
    <property type="match status" value="1"/>
</dbReference>
<dbReference type="Proteomes" id="UP000235392">
    <property type="component" value="Unassembled WGS sequence"/>
</dbReference>
<dbReference type="InterPro" id="IPR050868">
    <property type="entry name" value="ELMO_domain-containing"/>
</dbReference>
<evidence type="ECO:0000259" key="2">
    <source>
        <dbReference type="PROSITE" id="PS51335"/>
    </source>
</evidence>
<evidence type="ECO:0000313" key="4">
    <source>
        <dbReference type="Proteomes" id="UP000235392"/>
    </source>
</evidence>
<sequence length="472" mass="53145">MSCPFPPSGENGKCEGQRKPTRTQTDLQQQRGVINSRGSMSATTFRASPCPSYWTAFLFHFTIPSIPDSWRNWLSFQQSSSPATYTILLAIHRSVKAIYGLIIWLTRPFLASIHVSKNSSELSRALQDGLDDHILKSRAQKMYRDEDQNSDQDETRGLLSSSSHSSSNQAQSQGLRSNEQNILSNLIVSRVSWIINHSKQLQTTKLAPMNEASDPKELAEAIVAVKSINPILCPTLVECITRIQNASRTRKAIEDRSETKYNSELHQHKLKELLKLLKPSQDFDTLPPKGWQEIGFQGTDPSTDLRGAGLLGLDALVVFARYYGSSGQEIVTEAVEGGDSWYPWALASINITWWCIRLAKAKQLEYFLVCGPGDFASETEEHRRTKEQLMQDIPAELYGLLILQVKLSLLFHHFWLSIRPRPSVMDFEAQFKVFTYRAQRGLAKGFIGGLGLGWILDPAAPDFSHHQVLVHF</sequence>
<protein>
    <recommendedName>
        <fullName evidence="2">ELMO domain-containing protein</fullName>
    </recommendedName>
</protein>
<accession>A0A2N5USU1</accession>
<dbReference type="PANTHER" id="PTHR12771:SF51">
    <property type="entry name" value="LD01482P"/>
    <property type="match status" value="1"/>
</dbReference>
<name>A0A2N5USU1_9BASI</name>
<feature type="region of interest" description="Disordered" evidence="1">
    <location>
        <begin position="141"/>
        <end position="176"/>
    </location>
</feature>
<feature type="compositionally biased region" description="Low complexity" evidence="1">
    <location>
        <begin position="160"/>
        <end position="173"/>
    </location>
</feature>
<evidence type="ECO:0000256" key="1">
    <source>
        <dbReference type="SAM" id="MobiDB-lite"/>
    </source>
</evidence>
<proteinExistence type="predicted"/>
<evidence type="ECO:0000313" key="3">
    <source>
        <dbReference type="EMBL" id="PLW40814.1"/>
    </source>
</evidence>
<organism evidence="3 4">
    <name type="scientific">Puccinia coronata f. sp. avenae</name>
    <dbReference type="NCBI Taxonomy" id="200324"/>
    <lineage>
        <taxon>Eukaryota</taxon>
        <taxon>Fungi</taxon>
        <taxon>Dikarya</taxon>
        <taxon>Basidiomycota</taxon>
        <taxon>Pucciniomycotina</taxon>
        <taxon>Pucciniomycetes</taxon>
        <taxon>Pucciniales</taxon>
        <taxon>Pucciniaceae</taxon>
        <taxon>Puccinia</taxon>
    </lineage>
</organism>
<comment type="caution">
    <text evidence="3">The sequence shown here is derived from an EMBL/GenBank/DDBJ whole genome shotgun (WGS) entry which is preliminary data.</text>
</comment>
<gene>
    <name evidence="3" type="ORF">PCASD_07365</name>
</gene>
<dbReference type="InterPro" id="IPR006816">
    <property type="entry name" value="ELMO_dom"/>
</dbReference>
<dbReference type="AlphaFoldDB" id="A0A2N5USU1"/>